<dbReference type="PROSITE" id="PS01166">
    <property type="entry name" value="RNA_POL_BETA"/>
    <property type="match status" value="1"/>
</dbReference>
<feature type="domain" description="DNA-directed RNA polymerase subunit 2 hybrid-binding" evidence="10">
    <location>
        <begin position="591"/>
        <end position="976"/>
    </location>
</feature>
<dbReference type="Gene3D" id="2.30.150.10">
    <property type="entry name" value="DNA-directed RNA polymerase, beta subunit, external 1 domain"/>
    <property type="match status" value="1"/>
</dbReference>
<keyword evidence="3 6" id="KW-0548">Nucleotidyltransferase</keyword>
<feature type="domain" description="RNA polymerase Rpb2" evidence="14">
    <location>
        <begin position="382"/>
        <end position="450"/>
    </location>
</feature>
<organism evidence="16 17">
    <name type="scientific">candidate division WWE3 bacterium CG23_combo_of_CG06-09_8_20_14_all_40_14</name>
    <dbReference type="NCBI Taxonomy" id="1975095"/>
    <lineage>
        <taxon>Bacteria</taxon>
        <taxon>Katanobacteria</taxon>
    </lineage>
</organism>
<proteinExistence type="inferred from homology"/>
<evidence type="ECO:0000256" key="1">
    <source>
        <dbReference type="ARBA" id="ARBA00022478"/>
    </source>
</evidence>
<evidence type="ECO:0000259" key="13">
    <source>
        <dbReference type="Pfam" id="PF04563"/>
    </source>
</evidence>
<dbReference type="Gene3D" id="2.40.270.10">
    <property type="entry name" value="DNA-directed RNA polymerase, subunit 2, domain 6"/>
    <property type="match status" value="2"/>
</dbReference>
<dbReference type="GO" id="GO:0006351">
    <property type="term" value="P:DNA-templated transcription"/>
    <property type="evidence" value="ECO:0007669"/>
    <property type="project" value="UniProtKB-UniRule"/>
</dbReference>
<dbReference type="Gene3D" id="3.90.1100.10">
    <property type="match status" value="1"/>
</dbReference>
<feature type="domain" description="DNA-directed RNA polymerase beta subunit external 1" evidence="15">
    <location>
        <begin position="460"/>
        <end position="529"/>
    </location>
</feature>
<evidence type="ECO:0000256" key="4">
    <source>
        <dbReference type="ARBA" id="ARBA00023163"/>
    </source>
</evidence>
<evidence type="ECO:0000259" key="14">
    <source>
        <dbReference type="Pfam" id="PF04565"/>
    </source>
</evidence>
<gene>
    <name evidence="6 16" type="primary">rpoB</name>
    <name evidence="16" type="ORF">COX53_00585</name>
</gene>
<keyword evidence="1 6" id="KW-0240">DNA-directed RNA polymerase</keyword>
<dbReference type="GO" id="GO:0000428">
    <property type="term" value="C:DNA-directed RNA polymerase complex"/>
    <property type="evidence" value="ECO:0007669"/>
    <property type="project" value="UniProtKB-KW"/>
</dbReference>
<dbReference type="SUPFAM" id="SSF64484">
    <property type="entry name" value="beta and beta-prime subunits of DNA dependent RNA-polymerase"/>
    <property type="match status" value="1"/>
</dbReference>
<dbReference type="InterPro" id="IPR007121">
    <property type="entry name" value="RNA_pol_bsu_CS"/>
</dbReference>
<comment type="catalytic activity">
    <reaction evidence="5 6 8">
        <text>RNA(n) + a ribonucleoside 5'-triphosphate = RNA(n+1) + diphosphate</text>
        <dbReference type="Rhea" id="RHEA:21248"/>
        <dbReference type="Rhea" id="RHEA-COMP:14527"/>
        <dbReference type="Rhea" id="RHEA-COMP:17342"/>
        <dbReference type="ChEBI" id="CHEBI:33019"/>
        <dbReference type="ChEBI" id="CHEBI:61557"/>
        <dbReference type="ChEBI" id="CHEBI:140395"/>
        <dbReference type="EC" id="2.7.7.6"/>
    </reaction>
</comment>
<feature type="domain" description="RNA polymerase Rpb2" evidence="12">
    <location>
        <begin position="155"/>
        <end position="322"/>
    </location>
</feature>
<name>A0A2G9XCT4_UNCKA</name>
<dbReference type="EC" id="2.7.7.6" evidence="6 8"/>
<comment type="function">
    <text evidence="6 8">DNA-dependent RNA polymerase catalyzes the transcription of DNA into RNA using the four ribonucleoside triphosphates as substrates.</text>
</comment>
<evidence type="ECO:0000256" key="3">
    <source>
        <dbReference type="ARBA" id="ARBA00022695"/>
    </source>
</evidence>
<dbReference type="Gene3D" id="3.90.1800.10">
    <property type="entry name" value="RNA polymerase alpha subunit dimerisation domain"/>
    <property type="match status" value="1"/>
</dbReference>
<dbReference type="Proteomes" id="UP000231388">
    <property type="component" value="Unassembled WGS sequence"/>
</dbReference>
<evidence type="ECO:0000256" key="8">
    <source>
        <dbReference type="RuleBase" id="RU363031"/>
    </source>
</evidence>
<dbReference type="InterPro" id="IPR037034">
    <property type="entry name" value="RNA_pol_Rpb2_2_sf"/>
</dbReference>
<dbReference type="InterPro" id="IPR007641">
    <property type="entry name" value="RNA_pol_Rpb2_7"/>
</dbReference>
<dbReference type="InterPro" id="IPR037033">
    <property type="entry name" value="DNA-dir_RNAP_su2_hyb_sf"/>
</dbReference>
<feature type="domain" description="RNA polymerase Rpb2" evidence="11">
    <location>
        <begin position="978"/>
        <end position="1050"/>
    </location>
</feature>
<dbReference type="Pfam" id="PF10385">
    <property type="entry name" value="RNA_pol_Rpb2_45"/>
    <property type="match status" value="1"/>
</dbReference>
<evidence type="ECO:0000256" key="5">
    <source>
        <dbReference type="ARBA" id="ARBA00048552"/>
    </source>
</evidence>
<dbReference type="InterPro" id="IPR042107">
    <property type="entry name" value="DNA-dir_RNA_pol_bsu_ext_1_sf"/>
</dbReference>
<dbReference type="EMBL" id="PCQY01000009">
    <property type="protein sequence ID" value="PIP04774.1"/>
    <property type="molecule type" value="Genomic_DNA"/>
</dbReference>
<evidence type="ECO:0000256" key="7">
    <source>
        <dbReference type="RuleBase" id="RU000434"/>
    </source>
</evidence>
<evidence type="ECO:0000313" key="16">
    <source>
        <dbReference type="EMBL" id="PIP04774.1"/>
    </source>
</evidence>
<dbReference type="Gene3D" id="2.40.50.100">
    <property type="match status" value="1"/>
</dbReference>
<comment type="caution">
    <text evidence="16">The sequence shown here is derived from an EMBL/GenBank/DDBJ whole genome shotgun (WGS) entry which is preliminary data.</text>
</comment>
<evidence type="ECO:0000259" key="12">
    <source>
        <dbReference type="Pfam" id="PF04561"/>
    </source>
</evidence>
<dbReference type="Pfam" id="PF04565">
    <property type="entry name" value="RNA_pol_Rpb2_3"/>
    <property type="match status" value="1"/>
</dbReference>
<dbReference type="AlphaFoldDB" id="A0A2G9XCT4"/>
<comment type="similarity">
    <text evidence="6 7">Belongs to the RNA polymerase beta chain family.</text>
</comment>
<evidence type="ECO:0000256" key="9">
    <source>
        <dbReference type="SAM" id="MobiDB-lite"/>
    </source>
</evidence>
<dbReference type="CDD" id="cd00653">
    <property type="entry name" value="RNA_pol_B_RPB2"/>
    <property type="match status" value="1"/>
</dbReference>
<keyword evidence="2 6" id="KW-0808">Transferase</keyword>
<comment type="subunit">
    <text evidence="6 8">The RNAP catalytic core consists of 2 alpha, 1 beta, 1 beta' and 1 omega subunit. When a sigma factor is associated with the core the holoenzyme is formed, which can initiate transcription.</text>
</comment>
<dbReference type="HAMAP" id="MF_01321">
    <property type="entry name" value="RNApol_bact_RpoB"/>
    <property type="match status" value="1"/>
</dbReference>
<reference evidence="16 17" key="1">
    <citation type="submission" date="2017-09" db="EMBL/GenBank/DDBJ databases">
        <title>Depth-based differentiation of microbial function through sediment-hosted aquifers and enrichment of novel symbionts in the deep terrestrial subsurface.</title>
        <authorList>
            <person name="Probst A.J."/>
            <person name="Ladd B."/>
            <person name="Jarett J.K."/>
            <person name="Geller-Mcgrath D.E."/>
            <person name="Sieber C.M."/>
            <person name="Emerson J.B."/>
            <person name="Anantharaman K."/>
            <person name="Thomas B.C."/>
            <person name="Malmstrom R."/>
            <person name="Stieglmeier M."/>
            <person name="Klingl A."/>
            <person name="Woyke T."/>
            <person name="Ryan C.M."/>
            <person name="Banfield J.F."/>
        </authorList>
    </citation>
    <scope>NUCLEOTIDE SEQUENCE [LARGE SCALE GENOMIC DNA]</scope>
    <source>
        <strain evidence="16">CG23_combo_of_CG06-09_8_20_14_all_40_14</strain>
    </source>
</reference>
<evidence type="ECO:0000256" key="6">
    <source>
        <dbReference type="HAMAP-Rule" id="MF_01321"/>
    </source>
</evidence>
<dbReference type="InterPro" id="IPR015712">
    <property type="entry name" value="DNA-dir_RNA_pol_su2"/>
</dbReference>
<dbReference type="InterPro" id="IPR010243">
    <property type="entry name" value="RNA_pol_bsu_bac"/>
</dbReference>
<dbReference type="Pfam" id="PF04563">
    <property type="entry name" value="RNA_pol_Rpb2_1"/>
    <property type="match status" value="1"/>
</dbReference>
<dbReference type="Gene3D" id="2.40.50.150">
    <property type="match status" value="1"/>
</dbReference>
<feature type="region of interest" description="Disordered" evidence="9">
    <location>
        <begin position="1050"/>
        <end position="1083"/>
    </location>
</feature>
<dbReference type="Pfam" id="PF00562">
    <property type="entry name" value="RNA_pol_Rpb2_6"/>
    <property type="match status" value="1"/>
</dbReference>
<evidence type="ECO:0000256" key="2">
    <source>
        <dbReference type="ARBA" id="ARBA00022679"/>
    </source>
</evidence>
<dbReference type="Pfam" id="PF04560">
    <property type="entry name" value="RNA_pol_Rpb2_7"/>
    <property type="match status" value="1"/>
</dbReference>
<dbReference type="Pfam" id="PF04561">
    <property type="entry name" value="RNA_pol_Rpb2_2"/>
    <property type="match status" value="1"/>
</dbReference>
<dbReference type="InterPro" id="IPR014724">
    <property type="entry name" value="RNA_pol_RPB2_OB-fold"/>
</dbReference>
<dbReference type="InterPro" id="IPR007645">
    <property type="entry name" value="RNA_pol_Rpb2_3"/>
</dbReference>
<dbReference type="GO" id="GO:0032549">
    <property type="term" value="F:ribonucleoside binding"/>
    <property type="evidence" value="ECO:0007669"/>
    <property type="project" value="InterPro"/>
</dbReference>
<dbReference type="InterPro" id="IPR019462">
    <property type="entry name" value="DNA-dir_RNA_pol_bsu_external_1"/>
</dbReference>
<dbReference type="NCBIfam" id="TIGR02013">
    <property type="entry name" value="rpoB"/>
    <property type="match status" value="1"/>
</dbReference>
<keyword evidence="4 6" id="KW-0804">Transcription</keyword>
<accession>A0A2G9XCT4</accession>
<dbReference type="InterPro" id="IPR007642">
    <property type="entry name" value="RNA_pol_Rpb2_2"/>
</dbReference>
<protein>
    <recommendedName>
        <fullName evidence="6 8">DNA-directed RNA polymerase subunit beta</fullName>
        <shortName evidence="6">RNAP subunit beta</shortName>
        <ecNumber evidence="6 8">2.7.7.6</ecNumber>
    </recommendedName>
    <alternativeName>
        <fullName evidence="6">RNA polymerase subunit beta</fullName>
    </alternativeName>
    <alternativeName>
        <fullName evidence="6">Transcriptase subunit beta</fullName>
    </alternativeName>
</protein>
<evidence type="ECO:0000313" key="17">
    <source>
        <dbReference type="Proteomes" id="UP000231388"/>
    </source>
</evidence>
<dbReference type="InterPro" id="IPR007120">
    <property type="entry name" value="DNA-dir_RNAP_su2_dom"/>
</dbReference>
<feature type="compositionally biased region" description="Basic and acidic residues" evidence="9">
    <location>
        <begin position="1060"/>
        <end position="1083"/>
    </location>
</feature>
<dbReference type="GO" id="GO:0003899">
    <property type="term" value="F:DNA-directed RNA polymerase activity"/>
    <property type="evidence" value="ECO:0007669"/>
    <property type="project" value="UniProtKB-UniRule"/>
</dbReference>
<dbReference type="InterPro" id="IPR007644">
    <property type="entry name" value="RNA_pol_bsu_protrusion"/>
</dbReference>
<dbReference type="GO" id="GO:0003677">
    <property type="term" value="F:DNA binding"/>
    <property type="evidence" value="ECO:0007669"/>
    <property type="project" value="UniProtKB-UniRule"/>
</dbReference>
<dbReference type="PANTHER" id="PTHR20856">
    <property type="entry name" value="DNA-DIRECTED RNA POLYMERASE I SUBUNIT 2"/>
    <property type="match status" value="1"/>
</dbReference>
<feature type="domain" description="RNA polymerase beta subunit protrusion" evidence="13">
    <location>
        <begin position="17"/>
        <end position="349"/>
    </location>
</feature>
<evidence type="ECO:0000259" key="10">
    <source>
        <dbReference type="Pfam" id="PF00562"/>
    </source>
</evidence>
<dbReference type="NCBIfam" id="NF001616">
    <property type="entry name" value="PRK00405.1"/>
    <property type="match status" value="1"/>
</dbReference>
<sequence length="1083" mass="119578">MRISLNPAGSKFPLPNLSSVQLDSFNWFLKEGITEILDEISSIEDYTGRNWELSFSRSRIAKPSNTIESAIEKGATYSASWFLTASLKDKSTNQEKSQEIYVGEIPLITSKGTFIINGIEKVVVSQLTRSFGVFFVSSEDSSTGKVLGGAKILPKNGAWLEFETAKSGVITVKIDRKRKIAATTLLRVFGLAEDSQITKAFEGVDSNSKRSFIDITLGKDPAKSYNEALLEIYRKMRPGEPLVLENAKALVETIFFNPRRYSLGKVGRFKLNQRLGFSFPNNKENWLLTKEDLVAVISKVIGLNNGVMEPDDIDSLSNRRVRSVGELLQMQVRVGFIQMERNIKERMSLQPRGLLCEPQTLISTRPVQARVHYFFALGQLSQYQDQSNPLTGLDHLRRLSVLGPGGLSKERASFSVRDVHYSHYGRICPVRTPEGPNIGLISYLSLFARVNEYGFLETAYRKLVKEKNGKVKVTDEVVFLAPYDEEKFFIASSPKVDKNGYVQDTLVPLRKGGEFIIGNIATAEYVDVSPQQVVGVAAALIPFLSNDDVNRSLMGTQHATQAVPLINPEEPLVGTGVESAVAENSGTLAIAEEDGKIEYASALEVIVKTKNGEKKKYTPLKFVQSNMDTCFNQRVVVSAGDTVKKGQVLMEGPSSSNGVLSLGANLKVGYMIWEGFNYEDSILLSERVVKEDILTSIHITDHTVQVLETKLGPEEITRDIPNVAEEVLRNLDEEGIVAIGSKVKSGDILVGKVAPKGESELSAEERLLRAIFGEKAKDVKNNSLTLPHGEYGTVIGIKRISADNENVLLNGVLEEITVFIAQQRKIMVGDKLSGRHGNKGVIAKIVPIEEMPCLEDGTPLDIILSPASVVARMNVGQLLESHLGRVAEIRGEKYDIPVFTKFMEKDLRNFLKKADLPESGKVRLIDGRTGEYFDQDVVVGTAYILKLHHLAEDKMHARSIGPYSLITQQPLGGKAQFGGQRFGEMEVWALQSYSAAYLLKELLTIKSDDVIGRTFAYRAILQGAEIPESAVPESFKLLVRELNGLGLNIKPLGSDEEENGKDPLSEALEKASEEKPVDLDIKL</sequence>
<evidence type="ECO:0000259" key="11">
    <source>
        <dbReference type="Pfam" id="PF04560"/>
    </source>
</evidence>
<evidence type="ECO:0000259" key="15">
    <source>
        <dbReference type="Pfam" id="PF10385"/>
    </source>
</evidence>
<dbReference type="Gene3D" id="3.90.1110.10">
    <property type="entry name" value="RNA polymerase Rpb2, domain 2"/>
    <property type="match status" value="1"/>
</dbReference>